<keyword evidence="3" id="KW-0732">Signal</keyword>
<feature type="compositionally biased region" description="Low complexity" evidence="1">
    <location>
        <begin position="137"/>
        <end position="159"/>
    </location>
</feature>
<dbReference type="VEuPathDB" id="VectorBase:BGLB017573"/>
<evidence type="ECO:0000256" key="2">
    <source>
        <dbReference type="SAM" id="Phobius"/>
    </source>
</evidence>
<name>A0A2C9KCJ6_BIOGL</name>
<accession>A0A2C9KCJ6</accession>
<evidence type="ECO:0000256" key="3">
    <source>
        <dbReference type="SAM" id="SignalP"/>
    </source>
</evidence>
<dbReference type="AlphaFoldDB" id="A0A2C9KCJ6"/>
<reference evidence="4" key="1">
    <citation type="submission" date="2020-05" db="UniProtKB">
        <authorList>
            <consortium name="EnsemblMetazoa"/>
        </authorList>
    </citation>
    <scope>IDENTIFICATION</scope>
    <source>
        <strain evidence="4">BB02</strain>
    </source>
</reference>
<feature type="region of interest" description="Disordered" evidence="1">
    <location>
        <begin position="136"/>
        <end position="159"/>
    </location>
</feature>
<gene>
    <name evidence="4" type="primary">106063449</name>
</gene>
<proteinExistence type="predicted"/>
<evidence type="ECO:0008006" key="6">
    <source>
        <dbReference type="Google" id="ProtNLM"/>
    </source>
</evidence>
<protein>
    <recommendedName>
        <fullName evidence="6">SUEL-type lectin domain-containing protein</fullName>
    </recommendedName>
</protein>
<evidence type="ECO:0000313" key="5">
    <source>
        <dbReference type="Proteomes" id="UP000076420"/>
    </source>
</evidence>
<feature type="region of interest" description="Disordered" evidence="1">
    <location>
        <begin position="223"/>
        <end position="244"/>
    </location>
</feature>
<dbReference type="KEGG" id="bgt:106063449"/>
<dbReference type="Proteomes" id="UP000076420">
    <property type="component" value="Unassembled WGS sequence"/>
</dbReference>
<feature type="chain" id="PRO_5012587183" description="SUEL-type lectin domain-containing protein" evidence="3">
    <location>
        <begin position="24"/>
        <end position="271"/>
    </location>
</feature>
<feature type="signal peptide" evidence="3">
    <location>
        <begin position="1"/>
        <end position="23"/>
    </location>
</feature>
<organism evidence="4 5">
    <name type="scientific">Biomphalaria glabrata</name>
    <name type="common">Bloodfluke planorb</name>
    <name type="synonym">Freshwater snail</name>
    <dbReference type="NCBI Taxonomy" id="6526"/>
    <lineage>
        <taxon>Eukaryota</taxon>
        <taxon>Metazoa</taxon>
        <taxon>Spiralia</taxon>
        <taxon>Lophotrochozoa</taxon>
        <taxon>Mollusca</taxon>
        <taxon>Gastropoda</taxon>
        <taxon>Heterobranchia</taxon>
        <taxon>Euthyneura</taxon>
        <taxon>Panpulmonata</taxon>
        <taxon>Hygrophila</taxon>
        <taxon>Lymnaeoidea</taxon>
        <taxon>Planorbidae</taxon>
        <taxon>Biomphalaria</taxon>
    </lineage>
</organism>
<dbReference type="VEuPathDB" id="VectorBase:BGLAX_051106"/>
<evidence type="ECO:0000256" key="1">
    <source>
        <dbReference type="SAM" id="MobiDB-lite"/>
    </source>
</evidence>
<keyword evidence="2" id="KW-0812">Transmembrane</keyword>
<sequence>MGSIGQILLSCLVAQFIIAIVSAETAIQCFQGVNQSSLIIDCTSKYVHIKNATLGATSLRSGCDKDGTKDVCCNASIACLYSNTALFEDLYLSCYGNKLCTKELRSGTLPSACDLNSFQAFATFMVVEYECVPTPPTTTTATTTTTPTTTTPTTTTSATTTISKTITSTVEMPVTTSFYSNNLTMGEQAAIICCIMLFIVLIGTAVVIYKRIKYGPPEDFRKLFSKPQPEGSGNESPGMTPWLPGEAQEQVYQKVVEDQKKKKKKFPKFKF</sequence>
<keyword evidence="2" id="KW-0472">Membrane</keyword>
<dbReference type="EnsemblMetazoa" id="BGLB017573-RA">
    <property type="protein sequence ID" value="BGLB017573-PA"/>
    <property type="gene ID" value="BGLB017573"/>
</dbReference>
<feature type="transmembrane region" description="Helical" evidence="2">
    <location>
        <begin position="189"/>
        <end position="209"/>
    </location>
</feature>
<keyword evidence="2" id="KW-1133">Transmembrane helix</keyword>
<evidence type="ECO:0000313" key="4">
    <source>
        <dbReference type="EnsemblMetazoa" id="BGLB017573-PA"/>
    </source>
</evidence>